<organism evidence="6 7">
    <name type="scientific">Sedimentitalea todarodis</name>
    <dbReference type="NCBI Taxonomy" id="1631240"/>
    <lineage>
        <taxon>Bacteria</taxon>
        <taxon>Pseudomonadati</taxon>
        <taxon>Pseudomonadota</taxon>
        <taxon>Alphaproteobacteria</taxon>
        <taxon>Rhodobacterales</taxon>
        <taxon>Paracoccaceae</taxon>
        <taxon>Sedimentitalea</taxon>
    </lineage>
</organism>
<evidence type="ECO:0000256" key="2">
    <source>
        <dbReference type="ARBA" id="ARBA00010790"/>
    </source>
</evidence>
<dbReference type="SUPFAM" id="SSF54373">
    <property type="entry name" value="FAD-linked reductases, C-terminal domain"/>
    <property type="match status" value="1"/>
</dbReference>
<comment type="cofactor">
    <cofactor evidence="1">
        <name>FAD</name>
        <dbReference type="ChEBI" id="CHEBI:57692"/>
    </cofactor>
</comment>
<evidence type="ECO:0000256" key="4">
    <source>
        <dbReference type="ARBA" id="ARBA00022827"/>
    </source>
</evidence>
<protein>
    <submittedName>
        <fullName evidence="6">GMC family oxidoreductase N-terminal domain-containing protein</fullName>
    </submittedName>
</protein>
<keyword evidence="7" id="KW-1185">Reference proteome</keyword>
<dbReference type="Pfam" id="PF00732">
    <property type="entry name" value="GMC_oxred_N"/>
    <property type="match status" value="1"/>
</dbReference>
<keyword evidence="3" id="KW-0285">Flavoprotein</keyword>
<dbReference type="InterPro" id="IPR000172">
    <property type="entry name" value="GMC_OxRdtase_N"/>
</dbReference>
<evidence type="ECO:0000259" key="5">
    <source>
        <dbReference type="PROSITE" id="PS00624"/>
    </source>
</evidence>
<evidence type="ECO:0000313" key="7">
    <source>
        <dbReference type="Proteomes" id="UP001255416"/>
    </source>
</evidence>
<accession>A0ABU3VKI2</accession>
<keyword evidence="4" id="KW-0274">FAD</keyword>
<gene>
    <name evidence="6" type="ORF">QO231_22940</name>
</gene>
<dbReference type="InterPro" id="IPR007867">
    <property type="entry name" value="GMC_OxRtase_C"/>
</dbReference>
<dbReference type="Gene3D" id="3.50.50.60">
    <property type="entry name" value="FAD/NAD(P)-binding domain"/>
    <property type="match status" value="1"/>
</dbReference>
<comment type="caution">
    <text evidence="6">The sequence shown here is derived from an EMBL/GenBank/DDBJ whole genome shotgun (WGS) entry which is preliminary data.</text>
</comment>
<dbReference type="Proteomes" id="UP001255416">
    <property type="component" value="Unassembled WGS sequence"/>
</dbReference>
<dbReference type="InterPro" id="IPR012132">
    <property type="entry name" value="GMC_OxRdtase"/>
</dbReference>
<dbReference type="PIRSF" id="PIRSF000137">
    <property type="entry name" value="Alcohol_oxidase"/>
    <property type="match status" value="1"/>
</dbReference>
<feature type="domain" description="Glucose-methanol-choline oxidoreductase N-terminal" evidence="5">
    <location>
        <begin position="252"/>
        <end position="266"/>
    </location>
</feature>
<evidence type="ECO:0000256" key="3">
    <source>
        <dbReference type="ARBA" id="ARBA00022630"/>
    </source>
</evidence>
<comment type="similarity">
    <text evidence="2">Belongs to the GMC oxidoreductase family.</text>
</comment>
<dbReference type="PROSITE" id="PS00624">
    <property type="entry name" value="GMC_OXRED_2"/>
    <property type="match status" value="1"/>
</dbReference>
<evidence type="ECO:0000313" key="6">
    <source>
        <dbReference type="EMBL" id="MDU9006698.1"/>
    </source>
</evidence>
<proteinExistence type="inferred from homology"/>
<sequence length="516" mass="54697">MADICDVIIVGAGSAGCVLANRLSEHTDLHVMLIEAGGEPDDPRIADPSAWSLLQGSPVDWAFRTVPQPGLAGRIEDCPRGKVIGGSSAIHAMGHMRGHPGDFDSWVASGATGWDYDTLLPYFMRSETSPFADCPGYGANGHLPLQQPTTPHPLTLAHIKAGAELGLPRLRDHNGRQMAGVTLNTMTIRDGRRVSVADAYLDFRVRARPNLAIHTTHLVDCVTFDTAGRASGVRMDTGSTYHARFGVILAAGAIATPAILMRSGLGPGDNLAALGIKVRRNLPKVGANLQDHLLSGGNLYRAAQSIPMTTTQHSEAMTYIPTTGQNSAAPPELVVGVTTVPLVSAGLADRAPVLELGEGYCLMFGITHPRSRGKVTLTSANPTKPPRIDPRYLQHCEDRQLFVEALGWARRLGATSAYAAWRAEELLPGPGDLQSAATVEAFIARAAITHHHPVGTARMGQDDDAPVKPDLTVDGVDRLFVVDGSIFPNLTTGPVNAAIVAVAERGADLIRSATLK</sequence>
<dbReference type="SUPFAM" id="SSF51905">
    <property type="entry name" value="FAD/NAD(P)-binding domain"/>
    <property type="match status" value="1"/>
</dbReference>
<name>A0ABU3VKI2_9RHOB</name>
<dbReference type="RefSeq" id="WP_316781975.1">
    <property type="nucleotide sequence ID" value="NZ_JASMWN010000028.1"/>
</dbReference>
<dbReference type="PANTHER" id="PTHR11552:SF147">
    <property type="entry name" value="CHOLINE DEHYDROGENASE, MITOCHONDRIAL"/>
    <property type="match status" value="1"/>
</dbReference>
<dbReference type="Pfam" id="PF05199">
    <property type="entry name" value="GMC_oxred_C"/>
    <property type="match status" value="1"/>
</dbReference>
<dbReference type="EMBL" id="JASMWN010000028">
    <property type="protein sequence ID" value="MDU9006698.1"/>
    <property type="molecule type" value="Genomic_DNA"/>
</dbReference>
<dbReference type="InterPro" id="IPR036188">
    <property type="entry name" value="FAD/NAD-bd_sf"/>
</dbReference>
<reference evidence="7" key="1">
    <citation type="submission" date="2023-05" db="EMBL/GenBank/DDBJ databases">
        <title>Sedimentitalea sp. nov. JM2-8.</title>
        <authorList>
            <person name="Huang J."/>
        </authorList>
    </citation>
    <scope>NUCLEOTIDE SEQUENCE [LARGE SCALE GENOMIC DNA]</scope>
    <source>
        <strain evidence="7">KHS03</strain>
    </source>
</reference>
<dbReference type="PANTHER" id="PTHR11552">
    <property type="entry name" value="GLUCOSE-METHANOL-CHOLINE GMC OXIDOREDUCTASE"/>
    <property type="match status" value="1"/>
</dbReference>
<dbReference type="Gene3D" id="3.30.560.10">
    <property type="entry name" value="Glucose Oxidase, domain 3"/>
    <property type="match status" value="1"/>
</dbReference>
<evidence type="ECO:0000256" key="1">
    <source>
        <dbReference type="ARBA" id="ARBA00001974"/>
    </source>
</evidence>